<reference evidence="1" key="1">
    <citation type="journal article" date="2020" name="New Phytol.">
        <title>Comparative genomics reveals dynamic genome evolution in host specialist ectomycorrhizal fungi.</title>
        <authorList>
            <person name="Lofgren L.A."/>
            <person name="Nguyen N.H."/>
            <person name="Vilgalys R."/>
            <person name="Ruytinx J."/>
            <person name="Liao H.L."/>
            <person name="Branco S."/>
            <person name="Kuo A."/>
            <person name="LaButti K."/>
            <person name="Lipzen A."/>
            <person name="Andreopoulos W."/>
            <person name="Pangilinan J."/>
            <person name="Riley R."/>
            <person name="Hundley H."/>
            <person name="Na H."/>
            <person name="Barry K."/>
            <person name="Grigoriev I.V."/>
            <person name="Stajich J.E."/>
            <person name="Kennedy P.G."/>
        </authorList>
    </citation>
    <scope>NUCLEOTIDE SEQUENCE</scope>
    <source>
        <strain evidence="1">MN1</strain>
    </source>
</reference>
<dbReference type="Proteomes" id="UP000807769">
    <property type="component" value="Unassembled WGS sequence"/>
</dbReference>
<dbReference type="OrthoDB" id="3256444at2759"/>
<feature type="non-terminal residue" evidence="1">
    <location>
        <position position="1"/>
    </location>
</feature>
<dbReference type="EMBL" id="JABBWG010000004">
    <property type="protein sequence ID" value="KAG1823906.1"/>
    <property type="molecule type" value="Genomic_DNA"/>
</dbReference>
<dbReference type="GeneID" id="64624233"/>
<organism evidence="1 2">
    <name type="scientific">Suillus subaureus</name>
    <dbReference type="NCBI Taxonomy" id="48587"/>
    <lineage>
        <taxon>Eukaryota</taxon>
        <taxon>Fungi</taxon>
        <taxon>Dikarya</taxon>
        <taxon>Basidiomycota</taxon>
        <taxon>Agaricomycotina</taxon>
        <taxon>Agaricomycetes</taxon>
        <taxon>Agaricomycetidae</taxon>
        <taxon>Boletales</taxon>
        <taxon>Suillineae</taxon>
        <taxon>Suillaceae</taxon>
        <taxon>Suillus</taxon>
    </lineage>
</organism>
<dbReference type="AlphaFoldDB" id="A0A9P7JII2"/>
<keyword evidence="2" id="KW-1185">Reference proteome</keyword>
<dbReference type="RefSeq" id="XP_041197966.1">
    <property type="nucleotide sequence ID" value="XM_041330216.1"/>
</dbReference>
<gene>
    <name evidence="1" type="ORF">BJ212DRAFT_1261854</name>
</gene>
<evidence type="ECO:0000313" key="1">
    <source>
        <dbReference type="EMBL" id="KAG1823906.1"/>
    </source>
</evidence>
<accession>A0A9P7JII2</accession>
<comment type="caution">
    <text evidence="1">The sequence shown here is derived from an EMBL/GenBank/DDBJ whole genome shotgun (WGS) entry which is preliminary data.</text>
</comment>
<proteinExistence type="predicted"/>
<evidence type="ECO:0000313" key="2">
    <source>
        <dbReference type="Proteomes" id="UP000807769"/>
    </source>
</evidence>
<protein>
    <submittedName>
        <fullName evidence="1">Uncharacterized protein</fullName>
    </submittedName>
</protein>
<sequence>YQQWCKTNNFKSMLPQDVKECKMAAAVVNMQQTSLNGHLQEIPPNKVVIPYTDSLFCEAAIEWLISTSQPIQAVDHPSFKNMINIAAHATNGMVLPNRNTTHHNIMDLFKTQMMKLKDRLNVSFCFV</sequence>
<name>A0A9P7JII2_9AGAM</name>